<evidence type="ECO:0000313" key="4">
    <source>
        <dbReference type="Proteomes" id="UP000001410"/>
    </source>
</evidence>
<sequence>MFEFYIAAREQKETGHPGIFSRQKHSTIIYVICLLLICLWFAGMVLVGGYARQLWALWIVKAEVTVVDAETPAFKQSTQHYFFKKQPLPVVESVEEEDDPGVAVENATSSSEDEENTVEESDEKAGLRERVKNALNELER</sequence>
<dbReference type="KEGG" id="ecc:c4093"/>
<feature type="compositionally biased region" description="Acidic residues" evidence="1">
    <location>
        <begin position="111"/>
        <end position="122"/>
    </location>
</feature>
<dbReference type="HOGENOM" id="CLU_152450_0_0_6"/>
<dbReference type="eggNOG" id="ENOG5033BEH">
    <property type="taxonomic scope" value="Bacteria"/>
</dbReference>
<dbReference type="EMBL" id="AE014075">
    <property type="protein sequence ID" value="AAN82531.1"/>
    <property type="molecule type" value="Genomic_DNA"/>
</dbReference>
<dbReference type="Proteomes" id="UP000001410">
    <property type="component" value="Chromosome"/>
</dbReference>
<keyword evidence="2" id="KW-0472">Membrane</keyword>
<dbReference type="STRING" id="199310.c4093"/>
<name>A0A0H2VBA7_ECOL6</name>
<gene>
    <name evidence="3" type="primary">pinO</name>
    <name evidence="3" type="ordered locus">c4093</name>
</gene>
<evidence type="ECO:0000313" key="3">
    <source>
        <dbReference type="EMBL" id="AAN82531.1"/>
    </source>
</evidence>
<feature type="compositionally biased region" description="Basic and acidic residues" evidence="1">
    <location>
        <begin position="123"/>
        <end position="140"/>
    </location>
</feature>
<keyword evidence="4" id="KW-1185">Reference proteome</keyword>
<organism evidence="3 4">
    <name type="scientific">Escherichia coli O6:H1 (strain CFT073 / ATCC 700928 / UPEC)</name>
    <dbReference type="NCBI Taxonomy" id="199310"/>
    <lineage>
        <taxon>Bacteria</taxon>
        <taxon>Pseudomonadati</taxon>
        <taxon>Pseudomonadota</taxon>
        <taxon>Gammaproteobacteria</taxon>
        <taxon>Enterobacterales</taxon>
        <taxon>Enterobacteriaceae</taxon>
        <taxon>Escherichia</taxon>
    </lineage>
</organism>
<keyword evidence="2" id="KW-0812">Transmembrane</keyword>
<protein>
    <submittedName>
        <fullName evidence="3">PioO protein</fullName>
    </submittedName>
</protein>
<dbReference type="RefSeq" id="WP_000461446.1">
    <property type="nucleotide sequence ID" value="NC_004431.1"/>
</dbReference>
<feature type="region of interest" description="Disordered" evidence="1">
    <location>
        <begin position="95"/>
        <end position="140"/>
    </location>
</feature>
<proteinExistence type="predicted"/>
<reference evidence="3 4" key="1">
    <citation type="journal article" date="2002" name="Proc. Natl. Acad. Sci. U.S.A.">
        <title>Extensive mosaic structure revealed by the complete genome sequence of uropathogenic Escherichia coli.</title>
        <authorList>
            <person name="Welch R.A."/>
            <person name="Burland V."/>
            <person name="Plunkett G.III."/>
            <person name="Redford P."/>
            <person name="Roesch P."/>
            <person name="Rasko D."/>
            <person name="Buckles E.L."/>
            <person name="Liou S.R."/>
            <person name="Boutin A."/>
            <person name="Hackett J."/>
            <person name="Stroud D."/>
            <person name="Mayhew G.F."/>
            <person name="Rose D.J."/>
            <person name="Zhou S."/>
            <person name="Schwartz D.C."/>
            <person name="Perna N.T."/>
            <person name="Mobley H.L."/>
            <person name="Donnenberg M.S."/>
            <person name="Blattner F.R."/>
        </authorList>
    </citation>
    <scope>NUCLEOTIDE SEQUENCE [LARGE SCALE GENOMIC DNA]</scope>
    <source>
        <strain evidence="4">CFT073 / ATCC 700928 / UPEC</strain>
    </source>
</reference>
<evidence type="ECO:0000256" key="1">
    <source>
        <dbReference type="SAM" id="MobiDB-lite"/>
    </source>
</evidence>
<evidence type="ECO:0000256" key="2">
    <source>
        <dbReference type="SAM" id="Phobius"/>
    </source>
</evidence>
<feature type="transmembrane region" description="Helical" evidence="2">
    <location>
        <begin position="28"/>
        <end position="51"/>
    </location>
</feature>
<accession>A0A0H2VBA7</accession>
<dbReference type="AlphaFoldDB" id="A0A0H2VBA7"/>
<dbReference type="NCBIfam" id="NF007250">
    <property type="entry name" value="PRK09697.1"/>
    <property type="match status" value="1"/>
</dbReference>
<keyword evidence="2" id="KW-1133">Transmembrane helix</keyword>